<protein>
    <submittedName>
        <fullName evidence="1">Uncharacterized protein</fullName>
    </submittedName>
</protein>
<dbReference type="SUPFAM" id="SSF52540">
    <property type="entry name" value="P-loop containing nucleoside triphosphate hydrolases"/>
    <property type="match status" value="1"/>
</dbReference>
<proteinExistence type="predicted"/>
<dbReference type="EMBL" id="CAJNIZ010014335">
    <property type="protein sequence ID" value="CAE7360406.1"/>
    <property type="molecule type" value="Genomic_DNA"/>
</dbReference>
<name>A0A812PEW6_SYMPI</name>
<dbReference type="Gene3D" id="3.40.50.300">
    <property type="entry name" value="P-loop containing nucleotide triphosphate hydrolases"/>
    <property type="match status" value="1"/>
</dbReference>
<dbReference type="AlphaFoldDB" id="A0A812PEW6"/>
<evidence type="ECO:0000313" key="2">
    <source>
        <dbReference type="Proteomes" id="UP000649617"/>
    </source>
</evidence>
<dbReference type="OrthoDB" id="421059at2759"/>
<reference evidence="1" key="1">
    <citation type="submission" date="2021-02" db="EMBL/GenBank/DDBJ databases">
        <authorList>
            <person name="Dougan E. K."/>
            <person name="Rhodes N."/>
            <person name="Thang M."/>
            <person name="Chan C."/>
        </authorList>
    </citation>
    <scope>NUCLEOTIDE SEQUENCE</scope>
</reference>
<comment type="caution">
    <text evidence="1">The sequence shown here is derived from an EMBL/GenBank/DDBJ whole genome shotgun (WGS) entry which is preliminary data.</text>
</comment>
<accession>A0A812PEW6</accession>
<sequence>MCARSNEHACTSRCQNKRSFFGTAANKAGYQDFFRPLSFARVYANDNSLPSPEGEESLSAKELHRWKHSAQQLTTWTREGGRVRELEMIFDDASYKIMVCWNSGGRYWYLETDVTSSTACVPSECSADDVETHIARMFFAKLAAPGVHLQIVTTREVFHWGQLELDFAIIGMDGCGSTSVHRILSQHTEIQFTNLSVFNVDEDFFMVELGRQTLPFRSQVERLNRFRMEVRQKSGDSKVVGLYQPFMWNIELLRLAMKQMPNMRVVCTVCDPVDRFERRMYGQSKPSDHELAEAVRKQLEDDASVTLAGKWQAWQESLGHRLLFVEQLKLSTHEAWRTLTDFLQIRPFPSSLRFPRYNARGVRTTLCQHGKLLDDLKERFKAEYNFLEEVLGSEGFRRRQTHCDRLDSAGTACIKDKCPF</sequence>
<organism evidence="1 2">
    <name type="scientific">Symbiodinium pilosum</name>
    <name type="common">Dinoflagellate</name>
    <dbReference type="NCBI Taxonomy" id="2952"/>
    <lineage>
        <taxon>Eukaryota</taxon>
        <taxon>Sar</taxon>
        <taxon>Alveolata</taxon>
        <taxon>Dinophyceae</taxon>
        <taxon>Suessiales</taxon>
        <taxon>Symbiodiniaceae</taxon>
        <taxon>Symbiodinium</taxon>
    </lineage>
</organism>
<keyword evidence="2" id="KW-1185">Reference proteome</keyword>
<gene>
    <name evidence="1" type="ORF">SPIL2461_LOCUS8621</name>
</gene>
<dbReference type="Proteomes" id="UP000649617">
    <property type="component" value="Unassembled WGS sequence"/>
</dbReference>
<evidence type="ECO:0000313" key="1">
    <source>
        <dbReference type="EMBL" id="CAE7360406.1"/>
    </source>
</evidence>
<dbReference type="InterPro" id="IPR027417">
    <property type="entry name" value="P-loop_NTPase"/>
</dbReference>